<dbReference type="PRINTS" id="PR00702">
    <property type="entry name" value="ACRIFLAVINRP"/>
</dbReference>
<feature type="transmembrane region" description="Helical" evidence="7">
    <location>
        <begin position="971"/>
        <end position="990"/>
    </location>
</feature>
<dbReference type="Gene3D" id="3.30.70.1440">
    <property type="entry name" value="Multidrug efflux transporter AcrB pore domain"/>
    <property type="match status" value="1"/>
</dbReference>
<evidence type="ECO:0000256" key="5">
    <source>
        <dbReference type="ARBA" id="ARBA00022989"/>
    </source>
</evidence>
<keyword evidence="2" id="KW-1003">Cell membrane</keyword>
<feature type="transmembrane region" description="Helical" evidence="7">
    <location>
        <begin position="367"/>
        <end position="388"/>
    </location>
</feature>
<accession>A0ABU1I8B8</accession>
<feature type="transmembrane region" description="Helical" evidence="7">
    <location>
        <begin position="874"/>
        <end position="891"/>
    </location>
</feature>
<keyword evidence="3" id="KW-0997">Cell inner membrane</keyword>
<evidence type="ECO:0000256" key="4">
    <source>
        <dbReference type="ARBA" id="ARBA00022692"/>
    </source>
</evidence>
<feature type="transmembrane region" description="Helical" evidence="7">
    <location>
        <begin position="394"/>
        <end position="417"/>
    </location>
</feature>
<sequence>MNLARLSIRRPVGSCLLAVALVLLGLLAWRLLPVAPLPEVDFPVIKVSASLPGASPESMAATVAAPLERALGAIAGVQGLSSSSNQGTTQVTLEFALGRDLEAAARDVQAALNAVRGQLPAGMKSNPSFTKQQAAQRPIVVLALSSPHLPPSALYDAASTILAQRLSQVPGVAEVTVGGASLPAVRVQVDPAALAHQGVALDAVRTAIVRSSAVQPIGAIEDAGHRWQVAMDDAPMRAADFAPLVVRWVNGAAGQAGGAPVHLGDVARVSDSTENRYSSGFHNDKDAVIVQVRRQPGANVVATVDAVQAQLPYLRTLMPPDAQLDIVLERSQGIRASLAEAHFTLVLSIALVVAVVAAFLGRLRTALIPTVAIPVSLIGTFAVMYAAGFSLNNLSLMALIVAAGLVVDDAIVVLENVERYIDQGLPPLRAALRGAGEVGFTLVAMTLALVVVFISILFMGGIVERLFREFSLTLAAAVAISLLVSLTLTPVLCAYGLQARRKAGAVPLPARAGWVQRQSRAGALMRADVRRAYDRSLVWSLRHGALVLLVLAAVVGVNVWLYITLPKILLPRQDTGIVHAFIRGDDGFSFQIMQPKIEAYRRLILADPAVAHVAGTSGGIGSIANSFLLVSLKPLAERGGEPTQAVVNRLRAMAPAVPGGVLSPSIEQDIRIGVSFGEADSAVILRSGEVRGLRGWARKVSQALAQRPEFADVETVSDGGAQQVVVDIDREAARRLGVDMDTIAAVLNNSYSQRQVATLYDRLNQYRVVMEVDPRFTAQPQSLAQLQVIGAGGARVPLTAFATWRYGLADDQVYHDAMFASMYIGYNLAPGVTAEQGRQALDAVLSGVMLPSSVHVAPSREDAASARAVRGQPLLVLAVVLAVYLVLGVLYESTLHPLTILSTVPPASVGALLALWLTDTPFSLMALLGLFLLIGVVMKNAILMIDFALAAQRREGLPPHEAIRRAAGLRLRPILMTNLAGLLGALPLVLGTGEGAELRRPLGLAIVGGLAVSQLLTLYTTPVVYHYLERWRQRWVRPGHDGPLLAPAAAVHS</sequence>
<dbReference type="PANTHER" id="PTHR32063:SF34">
    <property type="entry name" value="MULTIDRUG RESISTANCE PROTEIN MDTC"/>
    <property type="match status" value="1"/>
</dbReference>
<evidence type="ECO:0000256" key="1">
    <source>
        <dbReference type="ARBA" id="ARBA00022448"/>
    </source>
</evidence>
<dbReference type="Gene3D" id="1.20.1640.10">
    <property type="entry name" value="Multidrug efflux transporter AcrB transmembrane domain"/>
    <property type="match status" value="2"/>
</dbReference>
<keyword evidence="5 7" id="KW-1133">Transmembrane helix</keyword>
<evidence type="ECO:0000256" key="2">
    <source>
        <dbReference type="ARBA" id="ARBA00022475"/>
    </source>
</evidence>
<keyword evidence="4 7" id="KW-0812">Transmembrane</keyword>
<organism evidence="8 9">
    <name type="scientific">Paracidovorax wautersii</name>
    <dbReference type="NCBI Taxonomy" id="1177982"/>
    <lineage>
        <taxon>Bacteria</taxon>
        <taxon>Pseudomonadati</taxon>
        <taxon>Pseudomonadota</taxon>
        <taxon>Betaproteobacteria</taxon>
        <taxon>Burkholderiales</taxon>
        <taxon>Comamonadaceae</taxon>
        <taxon>Paracidovorax</taxon>
    </lineage>
</organism>
<dbReference type="Gene3D" id="3.30.70.1320">
    <property type="entry name" value="Multidrug efflux transporter AcrB pore domain like"/>
    <property type="match status" value="1"/>
</dbReference>
<feature type="transmembrane region" description="Helical" evidence="7">
    <location>
        <begin position="438"/>
        <end position="462"/>
    </location>
</feature>
<feature type="transmembrane region" description="Helical" evidence="7">
    <location>
        <begin position="474"/>
        <end position="497"/>
    </location>
</feature>
<keyword evidence="9" id="KW-1185">Reference proteome</keyword>
<protein>
    <submittedName>
        <fullName evidence="8">Multidrug efflux pump</fullName>
    </submittedName>
</protein>
<dbReference type="InterPro" id="IPR001036">
    <property type="entry name" value="Acrflvin-R"/>
</dbReference>
<dbReference type="SUPFAM" id="SSF82714">
    <property type="entry name" value="Multidrug efflux transporter AcrB TolC docking domain, DN and DC subdomains"/>
    <property type="match status" value="2"/>
</dbReference>
<dbReference type="Pfam" id="PF00873">
    <property type="entry name" value="ACR_tran"/>
    <property type="match status" value="1"/>
</dbReference>
<evidence type="ECO:0000256" key="6">
    <source>
        <dbReference type="ARBA" id="ARBA00023136"/>
    </source>
</evidence>
<dbReference type="SUPFAM" id="SSF82866">
    <property type="entry name" value="Multidrug efflux transporter AcrB transmembrane domain"/>
    <property type="match status" value="2"/>
</dbReference>
<name>A0ABU1I8B8_9BURK</name>
<comment type="caution">
    <text evidence="8">The sequence shown here is derived from an EMBL/GenBank/DDBJ whole genome shotgun (WGS) entry which is preliminary data.</text>
</comment>
<feature type="transmembrane region" description="Helical" evidence="7">
    <location>
        <begin position="545"/>
        <end position="563"/>
    </location>
</feature>
<dbReference type="InterPro" id="IPR027463">
    <property type="entry name" value="AcrB_DN_DC_subdom"/>
</dbReference>
<proteinExistence type="predicted"/>
<dbReference type="RefSeq" id="WP_309826978.1">
    <property type="nucleotide sequence ID" value="NZ_JAVIZX010000001.1"/>
</dbReference>
<dbReference type="SUPFAM" id="SSF82693">
    <property type="entry name" value="Multidrug efflux transporter AcrB pore domain, PN1, PN2, PC1 and PC2 subdomains"/>
    <property type="match status" value="3"/>
</dbReference>
<keyword evidence="6 7" id="KW-0472">Membrane</keyword>
<feature type="transmembrane region" description="Helical" evidence="7">
    <location>
        <begin position="1002"/>
        <end position="1028"/>
    </location>
</feature>
<feature type="transmembrane region" description="Helical" evidence="7">
    <location>
        <begin position="898"/>
        <end position="918"/>
    </location>
</feature>
<evidence type="ECO:0000256" key="7">
    <source>
        <dbReference type="SAM" id="Phobius"/>
    </source>
</evidence>
<evidence type="ECO:0000256" key="3">
    <source>
        <dbReference type="ARBA" id="ARBA00022519"/>
    </source>
</evidence>
<dbReference type="Gene3D" id="3.30.70.1430">
    <property type="entry name" value="Multidrug efflux transporter AcrB pore domain"/>
    <property type="match status" value="2"/>
</dbReference>
<dbReference type="EMBL" id="JAVIZX010000001">
    <property type="protein sequence ID" value="MDR6213464.1"/>
    <property type="molecule type" value="Genomic_DNA"/>
</dbReference>
<dbReference type="Gene3D" id="3.30.2090.10">
    <property type="entry name" value="Multidrug efflux transporter AcrB TolC docking domain, DN and DC subdomains"/>
    <property type="match status" value="2"/>
</dbReference>
<evidence type="ECO:0000313" key="9">
    <source>
        <dbReference type="Proteomes" id="UP001267710"/>
    </source>
</evidence>
<feature type="transmembrane region" description="Helical" evidence="7">
    <location>
        <begin position="924"/>
        <end position="950"/>
    </location>
</feature>
<dbReference type="PANTHER" id="PTHR32063">
    <property type="match status" value="1"/>
</dbReference>
<keyword evidence="1" id="KW-0813">Transport</keyword>
<feature type="transmembrane region" description="Helical" evidence="7">
    <location>
        <begin position="341"/>
        <end position="360"/>
    </location>
</feature>
<dbReference type="Proteomes" id="UP001267710">
    <property type="component" value="Unassembled WGS sequence"/>
</dbReference>
<evidence type="ECO:0000313" key="8">
    <source>
        <dbReference type="EMBL" id="MDR6213464.1"/>
    </source>
</evidence>
<gene>
    <name evidence="8" type="ORF">QE399_001153</name>
</gene>
<reference evidence="8 9" key="1">
    <citation type="submission" date="2023-08" db="EMBL/GenBank/DDBJ databases">
        <title>Functional and genomic diversity of the sorghum phyllosphere microbiome.</title>
        <authorList>
            <person name="Shade A."/>
        </authorList>
    </citation>
    <scope>NUCLEOTIDE SEQUENCE [LARGE SCALE GENOMIC DNA]</scope>
    <source>
        <strain evidence="8 9">SORGH_AS_0335</strain>
    </source>
</reference>